<evidence type="ECO:0000256" key="2">
    <source>
        <dbReference type="SAM" id="Phobius"/>
    </source>
</evidence>
<dbReference type="STRING" id="1802513.A3E46_02900"/>
<dbReference type="EMBL" id="MGGZ01000040">
    <property type="protein sequence ID" value="OGM56071.1"/>
    <property type="molecule type" value="Genomic_DNA"/>
</dbReference>
<keyword evidence="1" id="KW-0175">Coiled coil</keyword>
<evidence type="ECO:0008006" key="5">
    <source>
        <dbReference type="Google" id="ProtNLM"/>
    </source>
</evidence>
<keyword evidence="2" id="KW-0812">Transmembrane</keyword>
<accession>A0A1F8AWG4</accession>
<sequence length="219" mass="23947">MALGWRKEYTRYKDYFLNIVAIYKQKQDLKMFMEILLSLATVSFFAVFALKPTLVTIAGLAKEINSKEETVAKLDTKIQNLTTAQTLLDQELTRLPLIEEAVPQAPSPETFVRQIEGLAVKNSVSLLGISIGQVTLLGESKGPKKADTGLAPLPEEAKGVSFSLSIAGEYSRLAAFIADLEKLRRPIAVDSTGISTSETDEGKVLVVLVSGRVPYITQK</sequence>
<dbReference type="Proteomes" id="UP000178313">
    <property type="component" value="Unassembled WGS sequence"/>
</dbReference>
<protein>
    <recommendedName>
        <fullName evidence="5">Pilus assembly protein PilO</fullName>
    </recommendedName>
</protein>
<organism evidence="3 4">
    <name type="scientific">Candidatus Woesebacteria bacterium RIFCSPHIGHO2_12_FULL_46_16</name>
    <dbReference type="NCBI Taxonomy" id="1802513"/>
    <lineage>
        <taxon>Bacteria</taxon>
        <taxon>Candidatus Woeseibacteriota</taxon>
    </lineage>
</organism>
<dbReference type="InterPro" id="IPR014717">
    <property type="entry name" value="Transl_elong_EF1B/ribsomal_bS6"/>
</dbReference>
<gene>
    <name evidence="3" type="ORF">A3E46_02900</name>
</gene>
<evidence type="ECO:0000313" key="3">
    <source>
        <dbReference type="EMBL" id="OGM56071.1"/>
    </source>
</evidence>
<feature type="coiled-coil region" evidence="1">
    <location>
        <begin position="57"/>
        <end position="84"/>
    </location>
</feature>
<proteinExistence type="predicted"/>
<evidence type="ECO:0000256" key="1">
    <source>
        <dbReference type="SAM" id="Coils"/>
    </source>
</evidence>
<comment type="caution">
    <text evidence="3">The sequence shown here is derived from an EMBL/GenBank/DDBJ whole genome shotgun (WGS) entry which is preliminary data.</text>
</comment>
<name>A0A1F8AWG4_9BACT</name>
<dbReference type="AlphaFoldDB" id="A0A1F8AWG4"/>
<reference evidence="3 4" key="1">
    <citation type="journal article" date="2016" name="Nat. Commun.">
        <title>Thousands of microbial genomes shed light on interconnected biogeochemical processes in an aquifer system.</title>
        <authorList>
            <person name="Anantharaman K."/>
            <person name="Brown C.T."/>
            <person name="Hug L.A."/>
            <person name="Sharon I."/>
            <person name="Castelle C.J."/>
            <person name="Probst A.J."/>
            <person name="Thomas B.C."/>
            <person name="Singh A."/>
            <person name="Wilkins M.J."/>
            <person name="Karaoz U."/>
            <person name="Brodie E.L."/>
            <person name="Williams K.H."/>
            <person name="Hubbard S.S."/>
            <person name="Banfield J.F."/>
        </authorList>
    </citation>
    <scope>NUCLEOTIDE SEQUENCE [LARGE SCALE GENOMIC DNA]</scope>
</reference>
<keyword evidence="2" id="KW-0472">Membrane</keyword>
<evidence type="ECO:0000313" key="4">
    <source>
        <dbReference type="Proteomes" id="UP000178313"/>
    </source>
</evidence>
<feature type="transmembrane region" description="Helical" evidence="2">
    <location>
        <begin position="31"/>
        <end position="50"/>
    </location>
</feature>
<keyword evidence="2" id="KW-1133">Transmembrane helix</keyword>
<dbReference type="Gene3D" id="3.30.70.60">
    <property type="match status" value="1"/>
</dbReference>